<protein>
    <submittedName>
        <fullName evidence="1">Uncharacterized protein</fullName>
    </submittedName>
</protein>
<accession>A0AC61YVH0</accession>
<proteinExistence type="predicted"/>
<organism evidence="1 2">
    <name type="scientific">Bacillus subtilis</name>
    <dbReference type="NCBI Taxonomy" id="1423"/>
    <lineage>
        <taxon>Bacteria</taxon>
        <taxon>Bacillati</taxon>
        <taxon>Bacillota</taxon>
        <taxon>Bacilli</taxon>
        <taxon>Bacillales</taxon>
        <taxon>Bacillaceae</taxon>
        <taxon>Bacillus</taxon>
    </lineage>
</organism>
<reference evidence="1" key="1">
    <citation type="submission" date="2025-02" db="EMBL/GenBank/DDBJ databases">
        <title>Complete genome sequences of 52 Bacillus and Priestia strains isolated from West-African fermentations and 26 reference strains from the DSMZ collection.</title>
        <authorList>
            <person name="Wiedenbein E.S."/>
            <person name="Canoy T.S."/>
            <person name="Hui Y."/>
            <person name="Parkouda C."/>
            <person name="Dawende C."/>
            <person name="Ametefe E."/>
            <person name="Jespersen L."/>
            <person name="Nielsen D.S."/>
        </authorList>
    </citation>
    <scope>NUCLEOTIDE SEQUENCE</scope>
    <source>
        <strain evidence="1">PRO122</strain>
    </source>
</reference>
<name>A0AC61YVH0_BACIU</name>
<evidence type="ECO:0000313" key="2">
    <source>
        <dbReference type="Proteomes" id="UP001217185"/>
    </source>
</evidence>
<evidence type="ECO:0000313" key="1">
    <source>
        <dbReference type="EMBL" id="WGE06554.2"/>
    </source>
</evidence>
<gene>
    <name evidence="1" type="ORF">P5658_13430</name>
</gene>
<dbReference type="EMBL" id="CP121756">
    <property type="protein sequence ID" value="WGE06554.2"/>
    <property type="molecule type" value="Genomic_DNA"/>
</dbReference>
<dbReference type="Proteomes" id="UP001217185">
    <property type="component" value="Chromosome"/>
</dbReference>
<sequence length="210" mass="23726">MIGDQNKNYDVGIFNFNAWKRKTGIVLSDQEAGSFGQMSGAVDKIPLNKFPVNNPDYGYDKIWGMLKKDNPTKLEQRIISAISWAGKALRDEEPARALTQYVFALEALLQLQQRGSMVSPSITYQMAEFAAFIISDNLKDRVEIEKRIKNIYSRRSAIAHGGSQEVVDSDLGEALFLLKHIITILLTVDPFKNYTTIEEVSGWVKNQKYS</sequence>